<name>A0ABV7TL64_9RHOB</name>
<proteinExistence type="predicted"/>
<comment type="caution">
    <text evidence="1">The sequence shown here is derived from an EMBL/GenBank/DDBJ whole genome shotgun (WGS) entry which is preliminary data.</text>
</comment>
<reference evidence="2" key="1">
    <citation type="journal article" date="2019" name="Int. J. Syst. Evol. Microbiol.">
        <title>The Global Catalogue of Microorganisms (GCM) 10K type strain sequencing project: providing services to taxonomists for standard genome sequencing and annotation.</title>
        <authorList>
            <consortium name="The Broad Institute Genomics Platform"/>
            <consortium name="The Broad Institute Genome Sequencing Center for Infectious Disease"/>
            <person name="Wu L."/>
            <person name="Ma J."/>
        </authorList>
    </citation>
    <scope>NUCLEOTIDE SEQUENCE [LARGE SCALE GENOMIC DNA]</scope>
    <source>
        <strain evidence="2">KCTC 42911</strain>
    </source>
</reference>
<sequence>MLAVCATAAQAEDCRLALVLAMDVSSSVDAAEDALQRGGLAAALIAPEVQTAFFAAPQPVALAVYEWSGRWNQELLLDWRLIKTPADLLAAAEIIARSERSQTESPTALGHALGYGAGLLDRAPPCLFKTLDMAGDGRNNEGYGPRIAYRHFDYGSVTVNGLVVNGADFEGEIELIPYYRENVLHGPGAFLEIAQGFEDYERAMRRKLERELRPRVIGALPAPHNSGSPG</sequence>
<dbReference type="InterPro" id="IPR036465">
    <property type="entry name" value="vWFA_dom_sf"/>
</dbReference>
<gene>
    <name evidence="1" type="ORF">ACFORG_18130</name>
</gene>
<evidence type="ECO:0000313" key="1">
    <source>
        <dbReference type="EMBL" id="MFC3615677.1"/>
    </source>
</evidence>
<dbReference type="SUPFAM" id="SSF53300">
    <property type="entry name" value="vWA-like"/>
    <property type="match status" value="1"/>
</dbReference>
<dbReference type="Pfam" id="PF06707">
    <property type="entry name" value="DUF1194"/>
    <property type="match status" value="1"/>
</dbReference>
<organism evidence="1 2">
    <name type="scientific">Lutimaribacter marinistellae</name>
    <dbReference type="NCBI Taxonomy" id="1820329"/>
    <lineage>
        <taxon>Bacteria</taxon>
        <taxon>Pseudomonadati</taxon>
        <taxon>Pseudomonadota</taxon>
        <taxon>Alphaproteobacteria</taxon>
        <taxon>Rhodobacterales</taxon>
        <taxon>Roseobacteraceae</taxon>
        <taxon>Lutimaribacter</taxon>
    </lineage>
</organism>
<evidence type="ECO:0000313" key="2">
    <source>
        <dbReference type="Proteomes" id="UP001595629"/>
    </source>
</evidence>
<dbReference type="InterPro" id="IPR010607">
    <property type="entry name" value="DUF1194"/>
</dbReference>
<protein>
    <submittedName>
        <fullName evidence="1">DUF1194 domain-containing protein</fullName>
    </submittedName>
</protein>
<keyword evidence="2" id="KW-1185">Reference proteome</keyword>
<dbReference type="Proteomes" id="UP001595629">
    <property type="component" value="Unassembled WGS sequence"/>
</dbReference>
<dbReference type="EMBL" id="JBHRXI010000017">
    <property type="protein sequence ID" value="MFC3615677.1"/>
    <property type="molecule type" value="Genomic_DNA"/>
</dbReference>
<dbReference type="RefSeq" id="WP_386737050.1">
    <property type="nucleotide sequence ID" value="NZ_JBHRXI010000017.1"/>
</dbReference>
<accession>A0ABV7TL64</accession>